<reference evidence="1" key="2">
    <citation type="submission" date="2018-07" db="EMBL/GenBank/DDBJ databases">
        <authorList>
            <consortium name="NCBI Pathogen Detection Project"/>
        </authorList>
    </citation>
    <scope>NUCLEOTIDE SEQUENCE</scope>
    <source>
        <strain evidence="3">09-4446</strain>
        <strain evidence="2">DMS 155/76</strain>
        <strain evidence="1">DMS 2434</strain>
    </source>
</reference>
<dbReference type="AlphaFoldDB" id="A0A6Y5XS52"/>
<dbReference type="RefSeq" id="WP_000975822.1">
    <property type="nucleotide sequence ID" value="NZ_CP130564.1"/>
</dbReference>
<dbReference type="EMBL" id="DAAHMD010000017">
    <property type="protein sequence ID" value="HAB6595760.1"/>
    <property type="molecule type" value="Genomic_DNA"/>
</dbReference>
<name>A0A6Y5XS52_SALEB</name>
<protein>
    <submittedName>
        <fullName evidence="1">Uncharacterized protein</fullName>
    </submittedName>
</protein>
<gene>
    <name evidence="3" type="ORF">G4P36_002878</name>
    <name evidence="2" type="ORF">GNB49_002623</name>
    <name evidence="1" type="ORF">GNC97_003187</name>
</gene>
<sequence length="51" mass="5931">MMKISEINYSVIFDALKAYYEVEEDDSVWEIFNQADDQIEEIANALKVLGE</sequence>
<accession>A0A6Y5XS52</accession>
<organism evidence="1">
    <name type="scientific">Salmonella paratyphi B</name>
    <name type="common">Salmonella enterica subsp. enterica serovar Paratyphi B</name>
    <dbReference type="NCBI Taxonomy" id="57045"/>
    <lineage>
        <taxon>Bacteria</taxon>
        <taxon>Pseudomonadati</taxon>
        <taxon>Pseudomonadota</taxon>
        <taxon>Gammaproteobacteria</taxon>
        <taxon>Enterobacterales</taxon>
        <taxon>Enterobacteriaceae</taxon>
        <taxon>Salmonella</taxon>
    </lineage>
</organism>
<comment type="caution">
    <text evidence="1">The sequence shown here is derived from an EMBL/GenBank/DDBJ whole genome shotgun (WGS) entry which is preliminary data.</text>
</comment>
<proteinExistence type="predicted"/>
<dbReference type="EMBL" id="DAARJB010000014">
    <property type="protein sequence ID" value="HAE2635023.1"/>
    <property type="molecule type" value="Genomic_DNA"/>
</dbReference>
<evidence type="ECO:0000313" key="1">
    <source>
        <dbReference type="EMBL" id="HAB6595760.1"/>
    </source>
</evidence>
<evidence type="ECO:0000313" key="2">
    <source>
        <dbReference type="EMBL" id="HAE2635023.1"/>
    </source>
</evidence>
<reference evidence="1" key="1">
    <citation type="journal article" date="2018" name="Genome Biol.">
        <title>SKESA: strategic k-mer extension for scrupulous assemblies.</title>
        <authorList>
            <person name="Souvorov A."/>
            <person name="Agarwala R."/>
            <person name="Lipman D.J."/>
        </authorList>
    </citation>
    <scope>NUCLEOTIDE SEQUENCE</scope>
    <source>
        <strain evidence="3">09-4446</strain>
        <strain evidence="2">DMS 155/76</strain>
        <strain evidence="1">DMS 2434</strain>
    </source>
</reference>
<evidence type="ECO:0000313" key="3">
    <source>
        <dbReference type="EMBL" id="HAE7676648.1"/>
    </source>
</evidence>
<dbReference type="EMBL" id="DAASZN010000016">
    <property type="protein sequence ID" value="HAE7676648.1"/>
    <property type="molecule type" value="Genomic_DNA"/>
</dbReference>